<dbReference type="InterPro" id="IPR001789">
    <property type="entry name" value="Sig_transdc_resp-reg_receiver"/>
</dbReference>
<dbReference type="PANTHER" id="PTHR44520">
    <property type="entry name" value="RESPONSE REGULATOR RCP1-RELATED"/>
    <property type="match status" value="1"/>
</dbReference>
<dbReference type="RefSeq" id="WP_100988178.1">
    <property type="nucleotide sequence ID" value="NZ_CP025096.1"/>
</dbReference>
<dbReference type="EMBL" id="CP025096">
    <property type="protein sequence ID" value="AUD02461.1"/>
    <property type="molecule type" value="Genomic_DNA"/>
</dbReference>
<feature type="modified residue" description="4-aspartylphosphate" evidence="1">
    <location>
        <position position="71"/>
    </location>
</feature>
<dbReference type="SUPFAM" id="SSF52172">
    <property type="entry name" value="CheY-like"/>
    <property type="match status" value="1"/>
</dbReference>
<dbReference type="PROSITE" id="PS50110">
    <property type="entry name" value="RESPONSE_REGULATORY"/>
    <property type="match status" value="1"/>
</dbReference>
<reference evidence="3 4" key="1">
    <citation type="submission" date="2017-11" db="EMBL/GenBank/DDBJ databases">
        <title>Taxonomic description and genome sequences of Spirosoma HA7 sp. nov., isolated from pollen microhabitat of Corylus avellana.</title>
        <authorList>
            <person name="Ambika Manirajan B."/>
            <person name="Suarez C."/>
            <person name="Ratering S."/>
            <person name="Geissler-Plaum R."/>
            <person name="Cardinale M."/>
            <person name="Sylvia S."/>
        </authorList>
    </citation>
    <scope>NUCLEOTIDE SEQUENCE [LARGE SCALE GENOMIC DNA]</scope>
    <source>
        <strain evidence="3 4">HA7</strain>
    </source>
</reference>
<keyword evidence="4" id="KW-1185">Reference proteome</keyword>
<evidence type="ECO:0000256" key="1">
    <source>
        <dbReference type="PROSITE-ProRule" id="PRU00169"/>
    </source>
</evidence>
<dbReference type="PANTHER" id="PTHR44520:SF2">
    <property type="entry name" value="RESPONSE REGULATOR RCP1"/>
    <property type="match status" value="1"/>
</dbReference>
<dbReference type="OrthoDB" id="961596at2"/>
<sequence>MESEQKHHQKAGFPLLVVEGNKDHQLLIGYCLRAKIPQAEPIFASTVQETLSFLELAFAHQKTFPRLVLLDFYLPDLTDGLKLMNQLRTRYPLLPIIILSSQPEQGLVNKAYQLGANSFLGKPKSLEEWEHMFQSLREYWFNTVTLSSYSLITSGEE</sequence>
<proteinExistence type="predicted"/>
<keyword evidence="1" id="KW-0597">Phosphoprotein</keyword>
<dbReference type="KEGG" id="spir:CWM47_11865"/>
<protein>
    <submittedName>
        <fullName evidence="3">Response regulator</fullName>
    </submittedName>
</protein>
<organism evidence="3 4">
    <name type="scientific">Spirosoma pollinicola</name>
    <dbReference type="NCBI Taxonomy" id="2057025"/>
    <lineage>
        <taxon>Bacteria</taxon>
        <taxon>Pseudomonadati</taxon>
        <taxon>Bacteroidota</taxon>
        <taxon>Cytophagia</taxon>
        <taxon>Cytophagales</taxon>
        <taxon>Cytophagaceae</taxon>
        <taxon>Spirosoma</taxon>
    </lineage>
</organism>
<dbReference type="InterPro" id="IPR011006">
    <property type="entry name" value="CheY-like_superfamily"/>
</dbReference>
<dbReference type="GO" id="GO:0000160">
    <property type="term" value="P:phosphorelay signal transduction system"/>
    <property type="evidence" value="ECO:0007669"/>
    <property type="project" value="InterPro"/>
</dbReference>
<dbReference type="SMART" id="SM00448">
    <property type="entry name" value="REC"/>
    <property type="match status" value="1"/>
</dbReference>
<evidence type="ECO:0000313" key="3">
    <source>
        <dbReference type="EMBL" id="AUD02461.1"/>
    </source>
</evidence>
<dbReference type="Proteomes" id="UP000232883">
    <property type="component" value="Chromosome"/>
</dbReference>
<dbReference type="InterPro" id="IPR052893">
    <property type="entry name" value="TCS_response_regulator"/>
</dbReference>
<evidence type="ECO:0000313" key="4">
    <source>
        <dbReference type="Proteomes" id="UP000232883"/>
    </source>
</evidence>
<dbReference type="AlphaFoldDB" id="A0A2K8YXW1"/>
<accession>A0A2K8YXW1</accession>
<gene>
    <name evidence="3" type="ORF">CWM47_11865</name>
</gene>
<evidence type="ECO:0000259" key="2">
    <source>
        <dbReference type="PROSITE" id="PS50110"/>
    </source>
</evidence>
<name>A0A2K8YXW1_9BACT</name>
<dbReference type="Gene3D" id="3.40.50.2300">
    <property type="match status" value="1"/>
</dbReference>
<feature type="domain" description="Response regulatory" evidence="2">
    <location>
        <begin position="14"/>
        <end position="137"/>
    </location>
</feature>
<dbReference type="Pfam" id="PF00072">
    <property type="entry name" value="Response_reg"/>
    <property type="match status" value="1"/>
</dbReference>